<dbReference type="SUPFAM" id="SSF110069">
    <property type="entry name" value="ApaG-like"/>
    <property type="match status" value="1"/>
</dbReference>
<accession>A0ABQ2CUB1</accession>
<evidence type="ECO:0000313" key="3">
    <source>
        <dbReference type="Proteomes" id="UP000632222"/>
    </source>
</evidence>
<dbReference type="Gene3D" id="2.60.40.1470">
    <property type="entry name" value="ApaG domain"/>
    <property type="match status" value="1"/>
</dbReference>
<gene>
    <name evidence="2" type="primary">apaG</name>
    <name evidence="2" type="ORF">GCM10008938_00200</name>
</gene>
<protein>
    <submittedName>
        <fullName evidence="2">Protein ApaG</fullName>
    </submittedName>
</protein>
<keyword evidence="3" id="KW-1185">Reference proteome</keyword>
<dbReference type="PROSITE" id="PS51087">
    <property type="entry name" value="APAG"/>
    <property type="match status" value="1"/>
</dbReference>
<dbReference type="Pfam" id="PF04379">
    <property type="entry name" value="DUF525"/>
    <property type="match status" value="1"/>
</dbReference>
<dbReference type="InterPro" id="IPR007474">
    <property type="entry name" value="ApaG_domain"/>
</dbReference>
<evidence type="ECO:0000259" key="1">
    <source>
        <dbReference type="PROSITE" id="PS51087"/>
    </source>
</evidence>
<sequence length="120" mass="13737">MGVIVRVTAEFRPDASRTGLYVFSYLIWIQNLHANPIQVLERHWIIRDALGETTEVQGEGVVGLQPIIESNTHFEYSSWVQVRNVPALMQGKYLCKHQHGENFHVEIPAFTLRLPGELLN</sequence>
<evidence type="ECO:0000313" key="2">
    <source>
        <dbReference type="EMBL" id="GGJ18044.1"/>
    </source>
</evidence>
<proteinExistence type="predicted"/>
<feature type="domain" description="ApaG" evidence="1">
    <location>
        <begin position="1"/>
        <end position="119"/>
    </location>
</feature>
<reference evidence="3" key="1">
    <citation type="journal article" date="2019" name="Int. J. Syst. Evol. Microbiol.">
        <title>The Global Catalogue of Microorganisms (GCM) 10K type strain sequencing project: providing services to taxonomists for standard genome sequencing and annotation.</title>
        <authorList>
            <consortium name="The Broad Institute Genomics Platform"/>
            <consortium name="The Broad Institute Genome Sequencing Center for Infectious Disease"/>
            <person name="Wu L."/>
            <person name="Ma J."/>
        </authorList>
    </citation>
    <scope>NUCLEOTIDE SEQUENCE [LARGE SCALE GENOMIC DNA]</scope>
    <source>
        <strain evidence="3">JCM 14370</strain>
    </source>
</reference>
<comment type="caution">
    <text evidence="2">The sequence shown here is derived from an EMBL/GenBank/DDBJ whole genome shotgun (WGS) entry which is preliminary data.</text>
</comment>
<dbReference type="RefSeq" id="WP_188997975.1">
    <property type="nucleotide sequence ID" value="NZ_BMOD01000001.1"/>
</dbReference>
<dbReference type="EMBL" id="BMOD01000001">
    <property type="protein sequence ID" value="GGJ18044.1"/>
    <property type="molecule type" value="Genomic_DNA"/>
</dbReference>
<dbReference type="NCBIfam" id="NF003967">
    <property type="entry name" value="PRK05461.1"/>
    <property type="match status" value="1"/>
</dbReference>
<dbReference type="PANTHER" id="PTHR47191:SF2">
    <property type="entry name" value="OS05G0170800 PROTEIN"/>
    <property type="match status" value="1"/>
</dbReference>
<organism evidence="2 3">
    <name type="scientific">Deinococcus roseus</name>
    <dbReference type="NCBI Taxonomy" id="392414"/>
    <lineage>
        <taxon>Bacteria</taxon>
        <taxon>Thermotogati</taxon>
        <taxon>Deinococcota</taxon>
        <taxon>Deinococci</taxon>
        <taxon>Deinococcales</taxon>
        <taxon>Deinococcaceae</taxon>
        <taxon>Deinococcus</taxon>
    </lineage>
</organism>
<dbReference type="Proteomes" id="UP000632222">
    <property type="component" value="Unassembled WGS sequence"/>
</dbReference>
<dbReference type="InterPro" id="IPR050718">
    <property type="entry name" value="ApaG-like"/>
</dbReference>
<name>A0ABQ2CUB1_9DEIO</name>
<dbReference type="PANTHER" id="PTHR47191">
    <property type="entry name" value="OS05G0170800 PROTEIN"/>
    <property type="match status" value="1"/>
</dbReference>
<dbReference type="InterPro" id="IPR036767">
    <property type="entry name" value="ApaG_sf"/>
</dbReference>